<accession>A0ABT5UG23</accession>
<evidence type="ECO:0008006" key="3">
    <source>
        <dbReference type="Google" id="ProtNLM"/>
    </source>
</evidence>
<gene>
    <name evidence="1" type="ORF">ORQ98_18885</name>
</gene>
<organism evidence="1 2">
    <name type="scientific">Spartinivicinus poritis</name>
    <dbReference type="NCBI Taxonomy" id="2994640"/>
    <lineage>
        <taxon>Bacteria</taxon>
        <taxon>Pseudomonadati</taxon>
        <taxon>Pseudomonadota</taxon>
        <taxon>Gammaproteobacteria</taxon>
        <taxon>Oceanospirillales</taxon>
        <taxon>Zooshikellaceae</taxon>
        <taxon>Spartinivicinus</taxon>
    </lineage>
</organism>
<keyword evidence="2" id="KW-1185">Reference proteome</keyword>
<dbReference type="SUPFAM" id="SSF56317">
    <property type="entry name" value="Carbon-nitrogen hydrolase"/>
    <property type="match status" value="1"/>
</dbReference>
<dbReference type="EMBL" id="JAPMOU010000027">
    <property type="protein sequence ID" value="MDE1464024.1"/>
    <property type="molecule type" value="Genomic_DNA"/>
</dbReference>
<protein>
    <recommendedName>
        <fullName evidence="3">CN hydrolase domain-containing protein</fullName>
    </recommendedName>
</protein>
<reference evidence="1 2" key="1">
    <citation type="submission" date="2022-11" db="EMBL/GenBank/DDBJ databases">
        <title>Spartinivicinus poritis sp. nov., isolated from scleractinian coral Porites lutea.</title>
        <authorList>
            <person name="Zhang G."/>
            <person name="Cai L."/>
            <person name="Wei Q."/>
        </authorList>
    </citation>
    <scope>NUCLEOTIDE SEQUENCE [LARGE SCALE GENOMIC DNA]</scope>
    <source>
        <strain evidence="1 2">A2-2</strain>
    </source>
</reference>
<sequence length="313" mass="35407">MINTLSEPHINRIDQSIFTSSHSQTAVSNITQYDSLPGSDLSVAAWSPEVAKLPETEGGFSERFNMIHQAFEQTATDVFIAPEYYWNQHGNTLTAFTTDQKNQLLDQLKELSATQPDRLIIPGSIVWHDNENQGIVHNSAFVFLNGEQLQNQDGQDRYDKLDLDYEDRTFPSLNWGGGTQAGFDISFNGKNVRIEICSDNGISDDHKPSLSTEIDLNLVLSSKIGSPHQNTKVGGSTVVCDGEGWSNQYEKAPPRRQPENLMAQFSDYLPEELRGKFIPRFRHQEILMKHVPEYILREHKPEWFSAPANTLRV</sequence>
<dbReference type="Proteomes" id="UP001528823">
    <property type="component" value="Unassembled WGS sequence"/>
</dbReference>
<dbReference type="RefSeq" id="WP_274690355.1">
    <property type="nucleotide sequence ID" value="NZ_JAPMOU010000027.1"/>
</dbReference>
<proteinExistence type="predicted"/>
<dbReference type="Gene3D" id="3.60.110.10">
    <property type="entry name" value="Carbon-nitrogen hydrolase"/>
    <property type="match status" value="1"/>
</dbReference>
<evidence type="ECO:0000313" key="1">
    <source>
        <dbReference type="EMBL" id="MDE1464024.1"/>
    </source>
</evidence>
<dbReference type="InterPro" id="IPR036526">
    <property type="entry name" value="C-N_Hydrolase_sf"/>
</dbReference>
<name>A0ABT5UG23_9GAMM</name>
<comment type="caution">
    <text evidence="1">The sequence shown here is derived from an EMBL/GenBank/DDBJ whole genome shotgun (WGS) entry which is preliminary data.</text>
</comment>
<evidence type="ECO:0000313" key="2">
    <source>
        <dbReference type="Proteomes" id="UP001528823"/>
    </source>
</evidence>